<evidence type="ECO:0000313" key="13">
    <source>
        <dbReference type="Proteomes" id="UP000823388"/>
    </source>
</evidence>
<keyword evidence="5 10" id="KW-0862">Zinc</keyword>
<dbReference type="SUPFAM" id="SSF51735">
    <property type="entry name" value="NAD(P)-binding Rossmann-fold domains"/>
    <property type="match status" value="1"/>
</dbReference>
<dbReference type="InterPro" id="IPR020843">
    <property type="entry name" value="ER"/>
</dbReference>
<feature type="domain" description="Enoyl reductase (ER)" evidence="11">
    <location>
        <begin position="20"/>
        <end position="353"/>
    </location>
</feature>
<comment type="catalytic activity">
    <reaction evidence="8">
        <text>a secondary alcohol + NAD(+) = a ketone + NADH + H(+)</text>
        <dbReference type="Rhea" id="RHEA:10740"/>
        <dbReference type="ChEBI" id="CHEBI:15378"/>
        <dbReference type="ChEBI" id="CHEBI:17087"/>
        <dbReference type="ChEBI" id="CHEBI:35681"/>
        <dbReference type="ChEBI" id="CHEBI:57540"/>
        <dbReference type="ChEBI" id="CHEBI:57945"/>
        <dbReference type="EC" id="1.1.1.1"/>
    </reaction>
</comment>
<evidence type="ECO:0000256" key="9">
    <source>
        <dbReference type="ARBA" id="ARBA00049243"/>
    </source>
</evidence>
<dbReference type="Pfam" id="PF00107">
    <property type="entry name" value="ADH_zinc_N"/>
    <property type="match status" value="1"/>
</dbReference>
<dbReference type="SUPFAM" id="SSF50129">
    <property type="entry name" value="GroES-like"/>
    <property type="match status" value="2"/>
</dbReference>
<dbReference type="AlphaFoldDB" id="A0A8T0N1Q6"/>
<dbReference type="FunFam" id="3.40.50.720:FF:000003">
    <property type="entry name" value="S-(hydroxymethyl)glutathione dehydrogenase"/>
    <property type="match status" value="1"/>
</dbReference>
<evidence type="ECO:0000259" key="11">
    <source>
        <dbReference type="SMART" id="SM00829"/>
    </source>
</evidence>
<comment type="caution">
    <text evidence="12">The sequence shown here is derived from an EMBL/GenBank/DDBJ whole genome shotgun (WGS) entry which is preliminary data.</text>
</comment>
<dbReference type="Gene3D" id="3.90.180.10">
    <property type="entry name" value="Medium-chain alcohol dehydrogenases, catalytic domain"/>
    <property type="match status" value="1"/>
</dbReference>
<gene>
    <name evidence="12" type="ORF">PVAP13_9NG816100</name>
</gene>
<dbReference type="InterPro" id="IPR011032">
    <property type="entry name" value="GroES-like_sf"/>
</dbReference>
<protein>
    <recommendedName>
        <fullName evidence="11">Enoyl reductase (ER) domain-containing protein</fullName>
    </recommendedName>
</protein>
<keyword evidence="7" id="KW-0520">NAD</keyword>
<dbReference type="SMART" id="SM00829">
    <property type="entry name" value="PKS_ER"/>
    <property type="match status" value="1"/>
</dbReference>
<comment type="similarity">
    <text evidence="10">Belongs to the zinc-containing alcohol dehydrogenase family.</text>
</comment>
<dbReference type="GO" id="GO:0051903">
    <property type="term" value="F:S-(hydroxymethyl)glutathione dehydrogenase [NAD(P)+] activity"/>
    <property type="evidence" value="ECO:0007669"/>
    <property type="project" value="TreeGrafter"/>
</dbReference>
<dbReference type="InterPro" id="IPR036291">
    <property type="entry name" value="NAD(P)-bd_dom_sf"/>
</dbReference>
<dbReference type="PROSITE" id="PS00059">
    <property type="entry name" value="ADH_ZINC"/>
    <property type="match status" value="1"/>
</dbReference>
<evidence type="ECO:0000256" key="8">
    <source>
        <dbReference type="ARBA" id="ARBA00049164"/>
    </source>
</evidence>
<dbReference type="Pfam" id="PF08240">
    <property type="entry name" value="ADH_N"/>
    <property type="match status" value="1"/>
</dbReference>
<dbReference type="Gene3D" id="3.40.50.720">
    <property type="entry name" value="NAD(P)-binding Rossmann-like Domain"/>
    <property type="match status" value="1"/>
</dbReference>
<keyword evidence="6" id="KW-0560">Oxidoreductase</keyword>
<reference evidence="12" key="1">
    <citation type="submission" date="2020-05" db="EMBL/GenBank/DDBJ databases">
        <title>WGS assembly of Panicum virgatum.</title>
        <authorList>
            <person name="Lovell J.T."/>
            <person name="Jenkins J."/>
            <person name="Shu S."/>
            <person name="Juenger T.E."/>
            <person name="Schmutz J."/>
        </authorList>
    </citation>
    <scope>NUCLEOTIDE SEQUENCE</scope>
    <source>
        <strain evidence="12">AP13</strain>
    </source>
</reference>
<dbReference type="PANTHER" id="PTHR43880">
    <property type="entry name" value="ALCOHOL DEHYDROGENASE"/>
    <property type="match status" value="1"/>
</dbReference>
<sequence>MEDQSPKPIRCKAAVCRAAGEPLTIEEIVVDPPKAYEVRVKIICTSLCHTDITCWQGKVSPVFPRILGHEAYGVVESVGEHVEGFAAGDAVDNNLCCAVPFMIGPGMRRDGTGRFWDAQGNPLHDLLATSTFSEYTVMDMNQLVKLDPAVPPKLGCLISCGGATGVGAAWRTARVKPGSSVAIFGLGSVGLAVAQGAKMCGASKIIGVDLNPDKEKFGKAFGVTDFVNPSTLDKNSSVSGMTGGGGVDCSFECIGVPSVMVDAFRCTKKGNGKTVLLGLGNLEDELRLPAHEFLYGKCIMGSAVGGLKPKTDFPILADKCMSNELQLDGLVTHEVGLQEINKAFDLLVQGNSLRCIIWMDK</sequence>
<evidence type="ECO:0000256" key="3">
    <source>
        <dbReference type="ARBA" id="ARBA00011738"/>
    </source>
</evidence>
<keyword evidence="4 10" id="KW-0479">Metal-binding</keyword>
<dbReference type="EMBL" id="CM029054">
    <property type="protein sequence ID" value="KAG2542858.1"/>
    <property type="molecule type" value="Genomic_DNA"/>
</dbReference>
<keyword evidence="13" id="KW-1185">Reference proteome</keyword>
<proteinExistence type="inferred from homology"/>
<evidence type="ECO:0000256" key="1">
    <source>
        <dbReference type="ARBA" id="ARBA00001947"/>
    </source>
</evidence>
<dbReference type="PANTHER" id="PTHR43880:SF44">
    <property type="entry name" value="OS03G0189600 PROTEIN"/>
    <property type="match status" value="1"/>
</dbReference>
<comment type="subunit">
    <text evidence="3">Homodimer.</text>
</comment>
<comment type="catalytic activity">
    <reaction evidence="9">
        <text>a primary alcohol + NAD(+) = an aldehyde + NADH + H(+)</text>
        <dbReference type="Rhea" id="RHEA:10736"/>
        <dbReference type="ChEBI" id="CHEBI:15378"/>
        <dbReference type="ChEBI" id="CHEBI:15734"/>
        <dbReference type="ChEBI" id="CHEBI:17478"/>
        <dbReference type="ChEBI" id="CHEBI:57540"/>
        <dbReference type="ChEBI" id="CHEBI:57945"/>
        <dbReference type="EC" id="1.1.1.1"/>
    </reaction>
</comment>
<evidence type="ECO:0000256" key="6">
    <source>
        <dbReference type="ARBA" id="ARBA00023002"/>
    </source>
</evidence>
<dbReference type="InterPro" id="IPR013154">
    <property type="entry name" value="ADH-like_N"/>
</dbReference>
<dbReference type="GO" id="GO:0005829">
    <property type="term" value="C:cytosol"/>
    <property type="evidence" value="ECO:0007669"/>
    <property type="project" value="TreeGrafter"/>
</dbReference>
<evidence type="ECO:0000256" key="7">
    <source>
        <dbReference type="ARBA" id="ARBA00023027"/>
    </source>
</evidence>
<evidence type="ECO:0000256" key="4">
    <source>
        <dbReference type="ARBA" id="ARBA00022723"/>
    </source>
</evidence>
<accession>A0A8T0N1Q6</accession>
<evidence type="ECO:0000256" key="2">
    <source>
        <dbReference type="ARBA" id="ARBA00004496"/>
    </source>
</evidence>
<evidence type="ECO:0000256" key="10">
    <source>
        <dbReference type="RuleBase" id="RU361277"/>
    </source>
</evidence>
<dbReference type="InterPro" id="IPR013149">
    <property type="entry name" value="ADH-like_C"/>
</dbReference>
<comment type="subcellular location">
    <subcellularLocation>
        <location evidence="2">Cytoplasm</location>
    </subcellularLocation>
</comment>
<dbReference type="GO" id="GO:0004022">
    <property type="term" value="F:alcohol dehydrogenase (NAD+) activity"/>
    <property type="evidence" value="ECO:0007669"/>
    <property type="project" value="UniProtKB-EC"/>
</dbReference>
<evidence type="ECO:0000313" key="12">
    <source>
        <dbReference type="EMBL" id="KAG2542858.1"/>
    </source>
</evidence>
<comment type="cofactor">
    <cofactor evidence="1 10">
        <name>Zn(2+)</name>
        <dbReference type="ChEBI" id="CHEBI:29105"/>
    </cofactor>
</comment>
<dbReference type="InterPro" id="IPR002328">
    <property type="entry name" value="ADH_Zn_CS"/>
</dbReference>
<dbReference type="GO" id="GO:0008270">
    <property type="term" value="F:zinc ion binding"/>
    <property type="evidence" value="ECO:0007669"/>
    <property type="project" value="InterPro"/>
</dbReference>
<name>A0A8T0N1Q6_PANVG</name>
<dbReference type="GO" id="GO:0046294">
    <property type="term" value="P:formaldehyde catabolic process"/>
    <property type="evidence" value="ECO:0007669"/>
    <property type="project" value="TreeGrafter"/>
</dbReference>
<organism evidence="12 13">
    <name type="scientific">Panicum virgatum</name>
    <name type="common">Blackwell switchgrass</name>
    <dbReference type="NCBI Taxonomy" id="38727"/>
    <lineage>
        <taxon>Eukaryota</taxon>
        <taxon>Viridiplantae</taxon>
        <taxon>Streptophyta</taxon>
        <taxon>Embryophyta</taxon>
        <taxon>Tracheophyta</taxon>
        <taxon>Spermatophyta</taxon>
        <taxon>Magnoliopsida</taxon>
        <taxon>Liliopsida</taxon>
        <taxon>Poales</taxon>
        <taxon>Poaceae</taxon>
        <taxon>PACMAD clade</taxon>
        <taxon>Panicoideae</taxon>
        <taxon>Panicodae</taxon>
        <taxon>Paniceae</taxon>
        <taxon>Panicinae</taxon>
        <taxon>Panicum</taxon>
        <taxon>Panicum sect. Hiantes</taxon>
    </lineage>
</organism>
<evidence type="ECO:0000256" key="5">
    <source>
        <dbReference type="ARBA" id="ARBA00022833"/>
    </source>
</evidence>
<dbReference type="Proteomes" id="UP000823388">
    <property type="component" value="Chromosome 9N"/>
</dbReference>